<feature type="transmembrane region" description="Helical" evidence="1">
    <location>
        <begin position="188"/>
        <end position="206"/>
    </location>
</feature>
<accession>A0A7Y0HHV3</accession>
<gene>
    <name evidence="2" type="ORF">HH303_17460</name>
</gene>
<keyword evidence="1" id="KW-1133">Transmembrane helix</keyword>
<keyword evidence="3" id="KW-1185">Reference proteome</keyword>
<dbReference type="Proteomes" id="UP000539372">
    <property type="component" value="Unassembled WGS sequence"/>
</dbReference>
<evidence type="ECO:0000313" key="3">
    <source>
        <dbReference type="Proteomes" id="UP000539372"/>
    </source>
</evidence>
<comment type="caution">
    <text evidence="2">The sequence shown here is derived from an EMBL/GenBank/DDBJ whole genome shotgun (WGS) entry which is preliminary data.</text>
</comment>
<feature type="transmembrane region" description="Helical" evidence="1">
    <location>
        <begin position="291"/>
        <end position="311"/>
    </location>
</feature>
<sequence length="539" mass="59539">MSEYGFLGFGYTERQTHGFFVDSGNRILYWPSKEAPGYHLPFSVAAQIASPRRSVWKGNRPLPFGSSYMFGVVIAIVIVAAIALFALFSDPTRNFMDLVFHGLHDRYPDFFSETGSFAAVFAGVLVGAFPIALVFRFYNRVIVRKVREELDHTPGVRRIDEVRPPVVKLRPSELATATPASGWTRIKFYSLSLLMLLGGVIATFVVLTKSDILTGDYIAGLISGVALIYFGAVWCIALVRRPSVKDLLVYAPSQADIEAISDTTPSSGERPAVYVPQPRTPKFGALFKNIWVSWGVPIIGGLAAVAFMLILRYDPQGRYDAEAVLDSFCHTVLWGNLDAAPTACSDVPANAVLIRWESQPTIVIDNKDDGLKGFEKNLRGFVGDQFASIDLPKPAFISTTGTPSPFLKYTIRRPTPDEPLSGNLAEWRYSTRGAALAQLDIQVNLFEARTSERMMGEMRLSHLAYGTDASLMNGDQSYLLNGDVVRTETLIPLVLYDKRLHAGMAAAQVIATARTIFQEIGMSDSVEKWRDARRKNQSP</sequence>
<protein>
    <submittedName>
        <fullName evidence="2">Uncharacterized protein</fullName>
    </submittedName>
</protein>
<dbReference type="EMBL" id="JABBNT010000005">
    <property type="protein sequence ID" value="NMM46282.1"/>
    <property type="molecule type" value="Genomic_DNA"/>
</dbReference>
<keyword evidence="1" id="KW-0812">Transmembrane</keyword>
<organism evidence="2 3">
    <name type="scientific">Pacificispira spongiicola</name>
    <dbReference type="NCBI Taxonomy" id="2729598"/>
    <lineage>
        <taxon>Bacteria</taxon>
        <taxon>Pseudomonadati</taxon>
        <taxon>Pseudomonadota</taxon>
        <taxon>Alphaproteobacteria</taxon>
        <taxon>Rhodospirillales</taxon>
        <taxon>Rhodospirillaceae</taxon>
        <taxon>Pacificispira</taxon>
    </lineage>
</organism>
<feature type="transmembrane region" description="Helical" evidence="1">
    <location>
        <begin position="117"/>
        <end position="138"/>
    </location>
</feature>
<evidence type="ECO:0000313" key="2">
    <source>
        <dbReference type="EMBL" id="NMM46282.1"/>
    </source>
</evidence>
<dbReference type="AlphaFoldDB" id="A0A7Y0HHV3"/>
<evidence type="ECO:0000256" key="1">
    <source>
        <dbReference type="SAM" id="Phobius"/>
    </source>
</evidence>
<dbReference type="RefSeq" id="WP_169626645.1">
    <property type="nucleotide sequence ID" value="NZ_JABBNT010000005.1"/>
</dbReference>
<reference evidence="2 3" key="1">
    <citation type="submission" date="2020-04" db="EMBL/GenBank/DDBJ databases">
        <title>Rhodospirillaceae bacterium KN72 isolated from deep sea.</title>
        <authorList>
            <person name="Zhang D.-C."/>
        </authorList>
    </citation>
    <scope>NUCLEOTIDE SEQUENCE [LARGE SCALE GENOMIC DNA]</scope>
    <source>
        <strain evidence="2 3">KN72</strain>
    </source>
</reference>
<name>A0A7Y0HHV3_9PROT</name>
<keyword evidence="1" id="KW-0472">Membrane</keyword>
<feature type="transmembrane region" description="Helical" evidence="1">
    <location>
        <begin position="218"/>
        <end position="239"/>
    </location>
</feature>
<proteinExistence type="predicted"/>
<feature type="transmembrane region" description="Helical" evidence="1">
    <location>
        <begin position="67"/>
        <end position="88"/>
    </location>
</feature>